<accession>A0A0B5ATU1</accession>
<name>A0A0B5ATU1_9BACL</name>
<keyword evidence="2" id="KW-1185">Reference proteome</keyword>
<dbReference type="OrthoDB" id="9810101at2"/>
<proteinExistence type="predicted"/>
<dbReference type="InterPro" id="IPR023292">
    <property type="entry name" value="NTP_PyroPHydrolase-like_dom_sf"/>
</dbReference>
<dbReference type="Gene3D" id="1.10.3420.10">
    <property type="entry name" value="putative ntp pyrophosphohydrolase like domain"/>
    <property type="match status" value="1"/>
</dbReference>
<keyword evidence="1" id="KW-0614">Plasmid</keyword>
<dbReference type="Proteomes" id="UP000031449">
    <property type="component" value="Plasmid unnamed"/>
</dbReference>
<evidence type="ECO:0000313" key="2">
    <source>
        <dbReference type="Proteomes" id="UP000031449"/>
    </source>
</evidence>
<evidence type="ECO:0008006" key="3">
    <source>
        <dbReference type="Google" id="ProtNLM"/>
    </source>
</evidence>
<geneLocation type="plasmid" evidence="2"/>
<dbReference type="InterPro" id="IPR021130">
    <property type="entry name" value="PRib-ATP_PPHydrolase-like"/>
</dbReference>
<dbReference type="BioCyc" id="JESP1508404:G14D9-13641-MONOMER"/>
<dbReference type="KEGG" id="jeo:JMA_43180"/>
<dbReference type="AlphaFoldDB" id="A0A0B5ATU1"/>
<dbReference type="Pfam" id="PF01503">
    <property type="entry name" value="PRA-PH"/>
    <property type="match status" value="1"/>
</dbReference>
<dbReference type="HOGENOM" id="CLU_097934_2_0_9"/>
<protein>
    <recommendedName>
        <fullName evidence="3">HAD family hydrolase</fullName>
    </recommendedName>
</protein>
<gene>
    <name evidence="1" type="ORF">JMA_43180</name>
</gene>
<reference evidence="1 2" key="1">
    <citation type="submission" date="2014-08" db="EMBL/GenBank/DDBJ databases">
        <title>Complete genome of a marine bacteria Jeotgalibacillus malaysiensis.</title>
        <authorList>
            <person name="Yaakop A.S."/>
            <person name="Chan K.-G."/>
            <person name="Goh K.M."/>
        </authorList>
    </citation>
    <scope>NUCLEOTIDE SEQUENCE [LARGE SCALE GENOMIC DNA]</scope>
    <source>
        <strain evidence="1 2">D5</strain>
        <plasmid evidence="2">Plasmid</plasmid>
    </source>
</reference>
<organism evidence="1 2">
    <name type="scientific">Jeotgalibacillus malaysiensis</name>
    <dbReference type="NCBI Taxonomy" id="1508404"/>
    <lineage>
        <taxon>Bacteria</taxon>
        <taxon>Bacillati</taxon>
        <taxon>Bacillota</taxon>
        <taxon>Bacilli</taxon>
        <taxon>Bacillales</taxon>
        <taxon>Caryophanaceae</taxon>
        <taxon>Jeotgalibacillus</taxon>
    </lineage>
</organism>
<sequence>MNSNHFYNGVKAFHEAFNHPVGVTPSPMSADLALKRAVWSAEELVEFLHQSSKDEAEFLELLEGFKAGIEKAVTKSLGNAYPENDHERLVGQADALTDELYFNQGSFVVLGLEPTPLFDIVQGANMAKLGADGKPIIRESDGKIMKPDGWEENWAPEPKLRAEVARQIHES</sequence>
<evidence type="ECO:0000313" key="1">
    <source>
        <dbReference type="EMBL" id="AJD93635.1"/>
    </source>
</evidence>
<dbReference type="EMBL" id="CP009417">
    <property type="protein sequence ID" value="AJD93635.1"/>
    <property type="molecule type" value="Genomic_DNA"/>
</dbReference>